<gene>
    <name evidence="2" type="ORF">DY000_02054368</name>
</gene>
<feature type="region of interest" description="Disordered" evidence="1">
    <location>
        <begin position="187"/>
        <end position="209"/>
    </location>
</feature>
<evidence type="ECO:0000256" key="1">
    <source>
        <dbReference type="SAM" id="MobiDB-lite"/>
    </source>
</evidence>
<sequence>MNSDDISGDLPLLLRKSCLIMIRPGLDSVVVVVVRGASLGIPAIFRIPLRPTAPTIHLPLLHPLLLLSLPLLHPLLPRNIPRKFRGNRVFKPKTTFNRSGNGISAWINRMMYLALDKGHPTFADFPTDKQYLWFRQFAQEFNWNSDETLIIYHHFVHKVMDNYGKQIHEWKKKWEINKLCAHWDKEETKKTSSTNSTNRRSDRKGKGVFKHNLGAPSIASLGDRMVSSAAFSSII</sequence>
<name>A0ABQ7AM69_BRACR</name>
<protein>
    <submittedName>
        <fullName evidence="2">Uncharacterized protein</fullName>
    </submittedName>
</protein>
<proteinExistence type="predicted"/>
<accession>A0ABQ7AM69</accession>
<keyword evidence="3" id="KW-1185">Reference proteome</keyword>
<dbReference type="Proteomes" id="UP000266723">
    <property type="component" value="Unassembled WGS sequence"/>
</dbReference>
<evidence type="ECO:0000313" key="2">
    <source>
        <dbReference type="EMBL" id="KAF3498670.1"/>
    </source>
</evidence>
<dbReference type="EMBL" id="QGKV02002055">
    <property type="protein sequence ID" value="KAF3498670.1"/>
    <property type="molecule type" value="Genomic_DNA"/>
</dbReference>
<dbReference type="Pfam" id="PF03004">
    <property type="entry name" value="Transposase_24"/>
    <property type="match status" value="1"/>
</dbReference>
<reference evidence="2 3" key="1">
    <citation type="journal article" date="2020" name="BMC Genomics">
        <title>Intraspecific diversification of the crop wild relative Brassica cretica Lam. using demographic model selection.</title>
        <authorList>
            <person name="Kioukis A."/>
            <person name="Michalopoulou V.A."/>
            <person name="Briers L."/>
            <person name="Pirintsos S."/>
            <person name="Studholme D.J."/>
            <person name="Pavlidis P."/>
            <person name="Sarris P.F."/>
        </authorList>
    </citation>
    <scope>NUCLEOTIDE SEQUENCE [LARGE SCALE GENOMIC DNA]</scope>
    <source>
        <strain evidence="3">cv. PFS-1207/04</strain>
    </source>
</reference>
<organism evidence="2 3">
    <name type="scientific">Brassica cretica</name>
    <name type="common">Mustard</name>
    <dbReference type="NCBI Taxonomy" id="69181"/>
    <lineage>
        <taxon>Eukaryota</taxon>
        <taxon>Viridiplantae</taxon>
        <taxon>Streptophyta</taxon>
        <taxon>Embryophyta</taxon>
        <taxon>Tracheophyta</taxon>
        <taxon>Spermatophyta</taxon>
        <taxon>Magnoliopsida</taxon>
        <taxon>eudicotyledons</taxon>
        <taxon>Gunneridae</taxon>
        <taxon>Pentapetalae</taxon>
        <taxon>rosids</taxon>
        <taxon>malvids</taxon>
        <taxon>Brassicales</taxon>
        <taxon>Brassicaceae</taxon>
        <taxon>Brassiceae</taxon>
        <taxon>Brassica</taxon>
    </lineage>
</organism>
<comment type="caution">
    <text evidence="2">The sequence shown here is derived from an EMBL/GenBank/DDBJ whole genome shotgun (WGS) entry which is preliminary data.</text>
</comment>
<dbReference type="InterPro" id="IPR004252">
    <property type="entry name" value="Probable_transposase_24"/>
</dbReference>
<evidence type="ECO:0000313" key="3">
    <source>
        <dbReference type="Proteomes" id="UP000266723"/>
    </source>
</evidence>